<dbReference type="GO" id="GO:0005634">
    <property type="term" value="C:nucleus"/>
    <property type="evidence" value="ECO:0007669"/>
    <property type="project" value="InterPro"/>
</dbReference>
<keyword evidence="7" id="KW-1185">Reference proteome</keyword>
<dbReference type="STRING" id="905079.L1J886"/>
<dbReference type="GO" id="GO:0000479">
    <property type="term" value="P:endonucleolytic cleavage of tricistronic rRNA transcript (SSU-rRNA, 5.8S rRNA, LSU-rRNA)"/>
    <property type="evidence" value="ECO:0007669"/>
    <property type="project" value="TreeGrafter"/>
</dbReference>
<dbReference type="Pfam" id="PF04950">
    <property type="entry name" value="RIBIOP_C"/>
    <property type="match status" value="2"/>
</dbReference>
<evidence type="ECO:0000256" key="1">
    <source>
        <dbReference type="ARBA" id="ARBA00038288"/>
    </source>
</evidence>
<evidence type="ECO:0000313" key="7">
    <source>
        <dbReference type="Proteomes" id="UP000011087"/>
    </source>
</evidence>
<dbReference type="PANTHER" id="PTHR12858">
    <property type="entry name" value="RIBOSOME BIOGENESIS PROTEIN"/>
    <property type="match status" value="1"/>
</dbReference>
<dbReference type="EMBL" id="JH993004">
    <property type="protein sequence ID" value="EKX44557.1"/>
    <property type="molecule type" value="Genomic_DNA"/>
</dbReference>
<dbReference type="KEGG" id="gtt:GUITHDRAFT_139781"/>
<dbReference type="SMART" id="SM00785">
    <property type="entry name" value="AARP2CN"/>
    <property type="match status" value="1"/>
</dbReference>
<dbReference type="GO" id="GO:0000462">
    <property type="term" value="P:maturation of SSU-rRNA from tricistronic rRNA transcript (SSU-rRNA, 5.8S rRNA, LSU-rRNA)"/>
    <property type="evidence" value="ECO:0007669"/>
    <property type="project" value="TreeGrafter"/>
</dbReference>
<proteinExistence type="inferred from homology"/>
<dbReference type="eggNOG" id="KOG1980">
    <property type="taxonomic scope" value="Eukaryota"/>
</dbReference>
<dbReference type="AlphaFoldDB" id="L1J886"/>
<feature type="domain" description="Ribosome biogenesis protein BMS1/TSR1 C-terminal" evidence="4">
    <location>
        <begin position="389"/>
        <end position="645"/>
    </location>
</feature>
<protein>
    <recommendedName>
        <fullName evidence="8">Ribosome biogenesis protein BMS1/TSR1 C-terminal domain-containing protein</fullName>
    </recommendedName>
</protein>
<feature type="region of interest" description="Disordered" evidence="2">
    <location>
        <begin position="192"/>
        <end position="256"/>
    </location>
</feature>
<organism evidence="5">
    <name type="scientific">Guillardia theta (strain CCMP2712)</name>
    <name type="common">Cryptophyte</name>
    <dbReference type="NCBI Taxonomy" id="905079"/>
    <lineage>
        <taxon>Eukaryota</taxon>
        <taxon>Cryptophyceae</taxon>
        <taxon>Pyrenomonadales</taxon>
        <taxon>Geminigeraceae</taxon>
        <taxon>Guillardia</taxon>
    </lineage>
</organism>
<name>L1J886_GUITC</name>
<dbReference type="Pfam" id="PF08142">
    <property type="entry name" value="AARP2CN"/>
    <property type="match status" value="1"/>
</dbReference>
<dbReference type="RefSeq" id="XP_005831537.1">
    <property type="nucleotide sequence ID" value="XM_005831480.1"/>
</dbReference>
<dbReference type="PANTHER" id="PTHR12858:SF1">
    <property type="entry name" value="PRE-RRNA-PROCESSING PROTEIN TSR1 HOMOLOG"/>
    <property type="match status" value="1"/>
</dbReference>
<comment type="similarity">
    <text evidence="1">Belongs to the TRAFAC class translation factor GTPase superfamily. Bms1-like GTPase family. TSR1 subfamily.</text>
</comment>
<dbReference type="GO" id="GO:0034511">
    <property type="term" value="F:U3 snoRNA binding"/>
    <property type="evidence" value="ECO:0007669"/>
    <property type="project" value="TreeGrafter"/>
</dbReference>
<reference evidence="7" key="2">
    <citation type="submission" date="2012-11" db="EMBL/GenBank/DDBJ databases">
        <authorList>
            <person name="Kuo A."/>
            <person name="Curtis B.A."/>
            <person name="Tanifuji G."/>
            <person name="Burki F."/>
            <person name="Gruber A."/>
            <person name="Irimia M."/>
            <person name="Maruyama S."/>
            <person name="Arias M.C."/>
            <person name="Ball S.G."/>
            <person name="Gile G.H."/>
            <person name="Hirakawa Y."/>
            <person name="Hopkins J.F."/>
            <person name="Rensing S.A."/>
            <person name="Schmutz J."/>
            <person name="Symeonidi A."/>
            <person name="Elias M."/>
            <person name="Eveleigh R.J."/>
            <person name="Herman E.K."/>
            <person name="Klute M.J."/>
            <person name="Nakayama T."/>
            <person name="Obornik M."/>
            <person name="Reyes-Prieto A."/>
            <person name="Armbrust E.V."/>
            <person name="Aves S.J."/>
            <person name="Beiko R.G."/>
            <person name="Coutinho P."/>
            <person name="Dacks J.B."/>
            <person name="Durnford D.G."/>
            <person name="Fast N.M."/>
            <person name="Green B.R."/>
            <person name="Grisdale C."/>
            <person name="Hempe F."/>
            <person name="Henrissat B."/>
            <person name="Hoppner M.P."/>
            <person name="Ishida K.-I."/>
            <person name="Kim E."/>
            <person name="Koreny L."/>
            <person name="Kroth P.G."/>
            <person name="Liu Y."/>
            <person name="Malik S.-B."/>
            <person name="Maier U.G."/>
            <person name="McRose D."/>
            <person name="Mock T."/>
            <person name="Neilson J.A."/>
            <person name="Onodera N.T."/>
            <person name="Poole A.M."/>
            <person name="Pritham E.J."/>
            <person name="Richards T.A."/>
            <person name="Rocap G."/>
            <person name="Roy S.W."/>
            <person name="Sarai C."/>
            <person name="Schaack S."/>
            <person name="Shirato S."/>
            <person name="Slamovits C.H."/>
            <person name="Spencer D.F."/>
            <person name="Suzuki S."/>
            <person name="Worden A.Z."/>
            <person name="Zauner S."/>
            <person name="Barry K."/>
            <person name="Bell C."/>
            <person name="Bharti A.K."/>
            <person name="Crow J.A."/>
            <person name="Grimwood J."/>
            <person name="Kramer R."/>
            <person name="Lindquist E."/>
            <person name="Lucas S."/>
            <person name="Salamov A."/>
            <person name="McFadden G.I."/>
            <person name="Lane C.E."/>
            <person name="Keeling P.J."/>
            <person name="Gray M.W."/>
            <person name="Grigoriev I.V."/>
            <person name="Archibald J.M."/>
        </authorList>
    </citation>
    <scope>NUCLEOTIDE SEQUENCE</scope>
    <source>
        <strain evidence="7">CCMP2712</strain>
    </source>
</reference>
<gene>
    <name evidence="5" type="ORF">GUITHDRAFT_139781</name>
</gene>
<reference evidence="6" key="3">
    <citation type="submission" date="2016-03" db="UniProtKB">
        <authorList>
            <consortium name="EnsemblProtists"/>
        </authorList>
    </citation>
    <scope>IDENTIFICATION</scope>
</reference>
<reference evidence="5 7" key="1">
    <citation type="journal article" date="2012" name="Nature">
        <title>Algal genomes reveal evolutionary mosaicism and the fate of nucleomorphs.</title>
        <authorList>
            <consortium name="DOE Joint Genome Institute"/>
            <person name="Curtis B.A."/>
            <person name="Tanifuji G."/>
            <person name="Burki F."/>
            <person name="Gruber A."/>
            <person name="Irimia M."/>
            <person name="Maruyama S."/>
            <person name="Arias M.C."/>
            <person name="Ball S.G."/>
            <person name="Gile G.H."/>
            <person name="Hirakawa Y."/>
            <person name="Hopkins J.F."/>
            <person name="Kuo A."/>
            <person name="Rensing S.A."/>
            <person name="Schmutz J."/>
            <person name="Symeonidi A."/>
            <person name="Elias M."/>
            <person name="Eveleigh R.J."/>
            <person name="Herman E.K."/>
            <person name="Klute M.J."/>
            <person name="Nakayama T."/>
            <person name="Obornik M."/>
            <person name="Reyes-Prieto A."/>
            <person name="Armbrust E.V."/>
            <person name="Aves S.J."/>
            <person name="Beiko R.G."/>
            <person name="Coutinho P."/>
            <person name="Dacks J.B."/>
            <person name="Durnford D.G."/>
            <person name="Fast N.M."/>
            <person name="Green B.R."/>
            <person name="Grisdale C.J."/>
            <person name="Hempel F."/>
            <person name="Henrissat B."/>
            <person name="Hoppner M.P."/>
            <person name="Ishida K."/>
            <person name="Kim E."/>
            <person name="Koreny L."/>
            <person name="Kroth P.G."/>
            <person name="Liu Y."/>
            <person name="Malik S.B."/>
            <person name="Maier U.G."/>
            <person name="McRose D."/>
            <person name="Mock T."/>
            <person name="Neilson J.A."/>
            <person name="Onodera N.T."/>
            <person name="Poole A.M."/>
            <person name="Pritham E.J."/>
            <person name="Richards T.A."/>
            <person name="Rocap G."/>
            <person name="Roy S.W."/>
            <person name="Sarai C."/>
            <person name="Schaack S."/>
            <person name="Shirato S."/>
            <person name="Slamovits C.H."/>
            <person name="Spencer D.F."/>
            <person name="Suzuki S."/>
            <person name="Worden A.Z."/>
            <person name="Zauner S."/>
            <person name="Barry K."/>
            <person name="Bell C."/>
            <person name="Bharti A.K."/>
            <person name="Crow J.A."/>
            <person name="Grimwood J."/>
            <person name="Kramer R."/>
            <person name="Lindquist E."/>
            <person name="Lucas S."/>
            <person name="Salamov A."/>
            <person name="McFadden G.I."/>
            <person name="Lane C.E."/>
            <person name="Keeling P.J."/>
            <person name="Gray M.W."/>
            <person name="Grigoriev I.V."/>
            <person name="Archibald J.M."/>
        </authorList>
    </citation>
    <scope>NUCLEOTIDE SEQUENCE</scope>
    <source>
        <strain evidence="5 7">CCMP2712</strain>
    </source>
</reference>
<feature type="compositionally biased region" description="Acidic residues" evidence="2">
    <location>
        <begin position="215"/>
        <end position="231"/>
    </location>
</feature>
<dbReference type="InterPro" id="IPR039761">
    <property type="entry name" value="Bms1/Tsr1"/>
</dbReference>
<evidence type="ECO:0000313" key="6">
    <source>
        <dbReference type="EnsemblProtists" id="EKX44557"/>
    </source>
</evidence>
<dbReference type="GO" id="GO:0003924">
    <property type="term" value="F:GTPase activity"/>
    <property type="evidence" value="ECO:0007669"/>
    <property type="project" value="TreeGrafter"/>
</dbReference>
<dbReference type="PaxDb" id="55529-EKX44557"/>
<dbReference type="OMA" id="MNLPRFK"/>
<dbReference type="OrthoDB" id="119302at2759"/>
<sequence length="657" mass="72582">MTHSLDGYRLLPGGHGALAVNLLRAQGLPAIVAASYDDKNLSSSVNVKIRKGRAQFLCAEGLGEEKDLRPFDLHDKQQVEGVSASWVLFDDEDGAGMIRSLMNREPKGPAWRQPYAYMMASNCYFSSYVNSSSEADEMLENGKEGTSEKLVTTVVIEGFLRSRPLSADQLVHVSGVGTFKVHSISLTSPSKELISKRKFSPTEKVGEQESRPENDQEDESAAVDGISEAEEVGDHKEGRQVEAAGGVREEGSNVSGIQERLQEVKTKRHIASLFVGTEKKKMHPHTASFLDERDPSNPLKMFSNLRSLSAAQQALPLDGKADGEVNGVALVSHQGGKAERRLRAQLRGDEWEFLKGLEGLGEKIDLEAEKAEYLRLRREIEDQILFPDEVDTPLNVSVVDTYGDFTPLHDLEKASWDPTANLPAEYRRIYQFSNFKGIQKRSLKANDQFLKSANAGEVEAAQPGQHIAVKLLGVPEGQAGGGGGVRGLLNMQVDRHASLPEREIVESEDELEFHLGFRRESGRPIFSHAVGSTSTGQLKFIVQKFLLYEKGKVFASIFAPTVFPNVPVLMFRPKDSRIHKLTVVVRWMFFFESDVRALTGCKLTSKFGLEGELLGPLGTRGLMKTKWSDSVSFKDTVCLHLYKRVFPSPLSPPSPVS</sequence>
<feature type="compositionally biased region" description="Basic and acidic residues" evidence="2">
    <location>
        <begin position="200"/>
        <end position="214"/>
    </location>
</feature>
<dbReference type="InterPro" id="IPR012948">
    <property type="entry name" value="AARP2CN"/>
</dbReference>
<dbReference type="GeneID" id="17301190"/>
<accession>L1J886</accession>
<dbReference type="SMART" id="SM01362">
    <property type="entry name" value="DUF663"/>
    <property type="match status" value="1"/>
</dbReference>
<dbReference type="GO" id="GO:0005525">
    <property type="term" value="F:GTP binding"/>
    <property type="evidence" value="ECO:0007669"/>
    <property type="project" value="TreeGrafter"/>
</dbReference>
<evidence type="ECO:0000259" key="4">
    <source>
        <dbReference type="SMART" id="SM01362"/>
    </source>
</evidence>
<evidence type="ECO:0000313" key="5">
    <source>
        <dbReference type="EMBL" id="EKX44557.1"/>
    </source>
</evidence>
<dbReference type="EnsemblProtists" id="EKX44557">
    <property type="protein sequence ID" value="EKX44557"/>
    <property type="gene ID" value="GUITHDRAFT_139781"/>
</dbReference>
<dbReference type="Proteomes" id="UP000011087">
    <property type="component" value="Unassembled WGS sequence"/>
</dbReference>
<evidence type="ECO:0008006" key="8">
    <source>
        <dbReference type="Google" id="ProtNLM"/>
    </source>
</evidence>
<dbReference type="GO" id="GO:0030688">
    <property type="term" value="C:preribosome, small subunit precursor"/>
    <property type="evidence" value="ECO:0007669"/>
    <property type="project" value="TreeGrafter"/>
</dbReference>
<evidence type="ECO:0000259" key="3">
    <source>
        <dbReference type="SMART" id="SM00785"/>
    </source>
</evidence>
<feature type="domain" description="AARP2CN" evidence="3">
    <location>
        <begin position="93"/>
        <end position="190"/>
    </location>
</feature>
<evidence type="ECO:0000256" key="2">
    <source>
        <dbReference type="SAM" id="MobiDB-lite"/>
    </source>
</evidence>
<dbReference type="InterPro" id="IPR007034">
    <property type="entry name" value="BMS1_TSR1_C"/>
</dbReference>
<dbReference type="HOGENOM" id="CLU_009858_1_0_1"/>